<dbReference type="RefSeq" id="WP_027883717.1">
    <property type="nucleotide sequence ID" value="NZ_BMWY01000002.1"/>
</dbReference>
<dbReference type="PROSITE" id="PS50968">
    <property type="entry name" value="BIOTINYL_LIPOYL"/>
    <property type="match status" value="1"/>
</dbReference>
<dbReference type="InterPro" id="IPR050709">
    <property type="entry name" value="Biotin_Carboxyl_Carrier/Decarb"/>
</dbReference>
<dbReference type="InterPro" id="IPR011053">
    <property type="entry name" value="Single_hybrid_motif"/>
</dbReference>
<proteinExistence type="predicted"/>
<evidence type="ECO:0000259" key="2">
    <source>
        <dbReference type="PROSITE" id="PS50968"/>
    </source>
</evidence>
<evidence type="ECO:0000313" key="4">
    <source>
        <dbReference type="Proteomes" id="UP000615593"/>
    </source>
</evidence>
<dbReference type="CDD" id="cd06850">
    <property type="entry name" value="biotinyl_domain"/>
    <property type="match status" value="1"/>
</dbReference>
<feature type="domain" description="Lipoyl-binding" evidence="2">
    <location>
        <begin position="79"/>
        <end position="161"/>
    </location>
</feature>
<organism evidence="3 4">
    <name type="scientific">Mesonia mobilis</name>
    <dbReference type="NCBI Taxonomy" id="369791"/>
    <lineage>
        <taxon>Bacteria</taxon>
        <taxon>Pseudomonadati</taxon>
        <taxon>Bacteroidota</taxon>
        <taxon>Flavobacteriia</taxon>
        <taxon>Flavobacteriales</taxon>
        <taxon>Flavobacteriaceae</taxon>
        <taxon>Mesonia</taxon>
    </lineage>
</organism>
<evidence type="ECO:0000313" key="3">
    <source>
        <dbReference type="EMBL" id="GGZ51074.1"/>
    </source>
</evidence>
<dbReference type="EMBL" id="BMWY01000002">
    <property type="protein sequence ID" value="GGZ51074.1"/>
    <property type="molecule type" value="Genomic_DNA"/>
</dbReference>
<dbReference type="PANTHER" id="PTHR45266">
    <property type="entry name" value="OXALOACETATE DECARBOXYLASE ALPHA CHAIN"/>
    <property type="match status" value="1"/>
</dbReference>
<name>A0ABQ3BRM7_9FLAO</name>
<dbReference type="Proteomes" id="UP000615593">
    <property type="component" value="Unassembled WGS sequence"/>
</dbReference>
<keyword evidence="1" id="KW-0092">Biotin</keyword>
<dbReference type="PROSITE" id="PS00188">
    <property type="entry name" value="BIOTIN"/>
    <property type="match status" value="1"/>
</dbReference>
<dbReference type="GeneID" id="94368776"/>
<evidence type="ECO:0000256" key="1">
    <source>
        <dbReference type="ARBA" id="ARBA00023267"/>
    </source>
</evidence>
<dbReference type="Pfam" id="PF00364">
    <property type="entry name" value="Biotin_lipoyl"/>
    <property type="match status" value="1"/>
</dbReference>
<comment type="caution">
    <text evidence="3">The sequence shown here is derived from an EMBL/GenBank/DDBJ whole genome shotgun (WGS) entry which is preliminary data.</text>
</comment>
<dbReference type="InterPro" id="IPR000089">
    <property type="entry name" value="Biotin_lipoyl"/>
</dbReference>
<accession>A0ABQ3BRM7</accession>
<protein>
    <recommendedName>
        <fullName evidence="2">Lipoyl-binding domain-containing protein</fullName>
    </recommendedName>
</protein>
<gene>
    <name evidence="3" type="ORF">GCM10008088_11120</name>
</gene>
<sequence length="161" mass="18233">MDKNYKVKVNGDVELEFDLNEIQNLDAQPLSDKKYHVLKENKSFKAEVVQSDFLNRKYTVKINSNTYEVDIANELDLLIEEMGLSLGNAQMVNDIKAPMPGLILEVNVKEGDEVKEGDYLLVLEAMKMENALTAPRDAVIKSISIEKGQTVEKNQLLIEME</sequence>
<dbReference type="InterPro" id="IPR001882">
    <property type="entry name" value="Biotin_BS"/>
</dbReference>
<keyword evidence="4" id="KW-1185">Reference proteome</keyword>
<dbReference type="SUPFAM" id="SSF51230">
    <property type="entry name" value="Single hybrid motif"/>
    <property type="match status" value="1"/>
</dbReference>
<dbReference type="Gene3D" id="2.40.50.100">
    <property type="match status" value="1"/>
</dbReference>
<reference evidence="4" key="1">
    <citation type="journal article" date="2019" name="Int. J. Syst. Evol. Microbiol.">
        <title>The Global Catalogue of Microorganisms (GCM) 10K type strain sequencing project: providing services to taxonomists for standard genome sequencing and annotation.</title>
        <authorList>
            <consortium name="The Broad Institute Genomics Platform"/>
            <consortium name="The Broad Institute Genome Sequencing Center for Infectious Disease"/>
            <person name="Wu L."/>
            <person name="Ma J."/>
        </authorList>
    </citation>
    <scope>NUCLEOTIDE SEQUENCE [LARGE SCALE GENOMIC DNA]</scope>
    <source>
        <strain evidence="4">KCTC 12708</strain>
    </source>
</reference>
<dbReference type="PANTHER" id="PTHR45266:SF3">
    <property type="entry name" value="OXALOACETATE DECARBOXYLASE ALPHA CHAIN"/>
    <property type="match status" value="1"/>
</dbReference>